<feature type="region of interest" description="Disordered" evidence="1">
    <location>
        <begin position="615"/>
        <end position="642"/>
    </location>
</feature>
<evidence type="ECO:0000256" key="1">
    <source>
        <dbReference type="SAM" id="MobiDB-lite"/>
    </source>
</evidence>
<accession>A0A6J5NSE7</accession>
<protein>
    <submittedName>
        <fullName evidence="2">Uncharacterized protein</fullName>
    </submittedName>
</protein>
<dbReference type="CDD" id="cd20745">
    <property type="entry name" value="FIX_RhsA_AHH_HNH-like"/>
    <property type="match status" value="1"/>
</dbReference>
<proteinExistence type="predicted"/>
<evidence type="ECO:0000313" key="2">
    <source>
        <dbReference type="EMBL" id="CAB4160055.1"/>
    </source>
</evidence>
<gene>
    <name evidence="2" type="ORF">UFOVP723_49</name>
</gene>
<reference evidence="2" key="1">
    <citation type="submission" date="2020-04" db="EMBL/GenBank/DDBJ databases">
        <authorList>
            <person name="Chiriac C."/>
            <person name="Salcher M."/>
            <person name="Ghai R."/>
            <person name="Kavagutti S V."/>
        </authorList>
    </citation>
    <scope>NUCLEOTIDE SEQUENCE</scope>
</reference>
<dbReference type="EMBL" id="LR796697">
    <property type="protein sequence ID" value="CAB4160055.1"/>
    <property type="molecule type" value="Genomic_DNA"/>
</dbReference>
<organism evidence="2">
    <name type="scientific">uncultured Caudovirales phage</name>
    <dbReference type="NCBI Taxonomy" id="2100421"/>
    <lineage>
        <taxon>Viruses</taxon>
        <taxon>Duplodnaviria</taxon>
        <taxon>Heunggongvirae</taxon>
        <taxon>Uroviricota</taxon>
        <taxon>Caudoviricetes</taxon>
        <taxon>Peduoviridae</taxon>
        <taxon>Maltschvirus</taxon>
        <taxon>Maltschvirus maltsch</taxon>
    </lineage>
</organism>
<feature type="compositionally biased region" description="Basic and acidic residues" evidence="1">
    <location>
        <begin position="620"/>
        <end position="642"/>
    </location>
</feature>
<sequence>MTVIKYNFRENKQLLARLLTETALVDSEADKYPDWTPGEVWTGTYAKYESLLKAMGAKPYPRPFGKKANYEMKVGDDYIRFYDNGVAYSTNNSQEMGYGIDTNMFAILPGSKPRLTLYDKVGGEKVHGYIENNNGKLTWIAPDAESAVEEEPETWVDYLQLALDVVGLIPGYGDIADIINAAISFGRGNYLEGFLSLIGAIPVVGSVIAIPLKAILKTFNRAGDVLKSAWRGKKSADEIWLYVKNSGKLGPKELDGIVKGMGDVASYVRSFRKEADWALPKSAAGALDEFASFLQKNSDEAEKIFKGAAKQADTAGSGILKVRKELDQVGGLQRLLGGGLFRRLSNTFSTALSPKELTALRGAMDIKFFKNMDNPGKLTILCKTDPNLAAKTLTGIGSDVGKWFSKMSNAPAVGKFNPAAAGARLQKEWDNIAKAYPGQGAKQLEQQLLWLKKNNPDIYSKAHKNIVNMAQESNNPLYKQFMTNEVNGLGSYFSREYTELAGIKSAAARWNNLAPVVYNELSDMGEDALMAAGIETKDDVNGLFWPLLKSAVDASKHVPVLGDFVQWTSTNVGDRAAAAAKWAAENPVFGAGITQVKNALGVDADKRYDPNVKFQIVPDDDPRLQQQEKEKEKRIEKNKSTF</sequence>
<name>A0A6J5NSE7_9CAUD</name>